<protein>
    <recommendedName>
        <fullName evidence="3">Peptidase S1 domain-containing protein</fullName>
    </recommendedName>
</protein>
<keyword evidence="2" id="KW-1185">Reference proteome</keyword>
<dbReference type="SUPFAM" id="SSF50494">
    <property type="entry name" value="Trypsin-like serine proteases"/>
    <property type="match status" value="1"/>
</dbReference>
<dbReference type="AlphaFoldDB" id="A0A6A4ISI3"/>
<name>A0A6A4ISI3_APOLU</name>
<evidence type="ECO:0000313" key="1">
    <source>
        <dbReference type="EMBL" id="KAF6199509.1"/>
    </source>
</evidence>
<dbReference type="Gene3D" id="2.40.10.10">
    <property type="entry name" value="Trypsin-like serine proteases"/>
    <property type="match status" value="2"/>
</dbReference>
<organism evidence="1 2">
    <name type="scientific">Apolygus lucorum</name>
    <name type="common">Small green plant bug</name>
    <name type="synonym">Lygocoris lucorum</name>
    <dbReference type="NCBI Taxonomy" id="248454"/>
    <lineage>
        <taxon>Eukaryota</taxon>
        <taxon>Metazoa</taxon>
        <taxon>Ecdysozoa</taxon>
        <taxon>Arthropoda</taxon>
        <taxon>Hexapoda</taxon>
        <taxon>Insecta</taxon>
        <taxon>Pterygota</taxon>
        <taxon>Neoptera</taxon>
        <taxon>Paraneoptera</taxon>
        <taxon>Hemiptera</taxon>
        <taxon>Heteroptera</taxon>
        <taxon>Panheteroptera</taxon>
        <taxon>Cimicomorpha</taxon>
        <taxon>Miridae</taxon>
        <taxon>Mirini</taxon>
        <taxon>Apolygus</taxon>
    </lineage>
</organism>
<sequence length="398" mass="45486">MFKMTHNLVTRLFVVNLIIVKCSGGEFQFRTIKPTLYPFVPVYSATFDFMEEDEREGGSTKYATIQPYDMAWMVLILEATHDYTDLVLKPLCMGIVVTTIDILTTCSCIVREQKDKFSMNLLIKPKTNIVKFPYWDNDLIGVNNVVVHENCKMCNNTSYNDLAILTVQIIDVIHGIVEPIPKHVFDIGKGDSTKKGYYKNCYIVVSKAIEDDNHLKPTVYQLERRRFTIWDVPSPTLGEIVEPPIDTEVIVGRSEKGLKDSYVFDRIGGAPLMCESPSKEHEPVGIYLGLECGDIDQNDLKDECSRELLPCEDCYPSNMKMDKNAANCIEEHSEPFELAIRLNSFSDWLEEYSFELPGEVYLPFQKTSTVQVSKSKIDSPWMWRLLIATLSSFFNLIL</sequence>
<proteinExistence type="predicted"/>
<dbReference type="InterPro" id="IPR043504">
    <property type="entry name" value="Peptidase_S1_PA_chymotrypsin"/>
</dbReference>
<accession>A0A6A4ISI3</accession>
<evidence type="ECO:0000313" key="2">
    <source>
        <dbReference type="Proteomes" id="UP000466442"/>
    </source>
</evidence>
<evidence type="ECO:0008006" key="3">
    <source>
        <dbReference type="Google" id="ProtNLM"/>
    </source>
</evidence>
<dbReference type="Proteomes" id="UP000466442">
    <property type="component" value="Unassembled WGS sequence"/>
</dbReference>
<dbReference type="EMBL" id="WIXP02000015">
    <property type="protein sequence ID" value="KAF6199509.1"/>
    <property type="molecule type" value="Genomic_DNA"/>
</dbReference>
<gene>
    <name evidence="1" type="ORF">GE061_007535</name>
</gene>
<comment type="caution">
    <text evidence="1">The sequence shown here is derived from an EMBL/GenBank/DDBJ whole genome shotgun (WGS) entry which is preliminary data.</text>
</comment>
<dbReference type="InterPro" id="IPR009003">
    <property type="entry name" value="Peptidase_S1_PA"/>
</dbReference>
<reference evidence="1" key="1">
    <citation type="journal article" date="2021" name="Mol. Ecol. Resour.">
        <title>Apolygus lucorum genome provides insights into omnivorousness and mesophyll feeding.</title>
        <authorList>
            <person name="Liu Y."/>
            <person name="Liu H."/>
            <person name="Wang H."/>
            <person name="Huang T."/>
            <person name="Liu B."/>
            <person name="Yang B."/>
            <person name="Yin L."/>
            <person name="Li B."/>
            <person name="Zhang Y."/>
            <person name="Zhang S."/>
            <person name="Jiang F."/>
            <person name="Zhang X."/>
            <person name="Ren Y."/>
            <person name="Wang B."/>
            <person name="Wang S."/>
            <person name="Lu Y."/>
            <person name="Wu K."/>
            <person name="Fan W."/>
            <person name="Wang G."/>
        </authorList>
    </citation>
    <scope>NUCLEOTIDE SEQUENCE</scope>
    <source>
        <strain evidence="1">12Hb</strain>
    </source>
</reference>